<dbReference type="eggNOG" id="ENOG50332G5">
    <property type="taxonomic scope" value="Bacteria"/>
</dbReference>
<keyword evidence="1" id="KW-0812">Transmembrane</keyword>
<keyword evidence="1" id="KW-0472">Membrane</keyword>
<name>S0FPE3_RUMCE</name>
<evidence type="ECO:0008006" key="4">
    <source>
        <dbReference type="Google" id="ProtNLM"/>
    </source>
</evidence>
<dbReference type="InterPro" id="IPR046088">
    <property type="entry name" value="DUF6106"/>
</dbReference>
<evidence type="ECO:0000313" key="3">
    <source>
        <dbReference type="Proteomes" id="UP000014155"/>
    </source>
</evidence>
<evidence type="ECO:0000256" key="1">
    <source>
        <dbReference type="SAM" id="Phobius"/>
    </source>
</evidence>
<feature type="transmembrane region" description="Helical" evidence="1">
    <location>
        <begin position="15"/>
        <end position="34"/>
    </location>
</feature>
<gene>
    <name evidence="2" type="ORF">CTER_3182</name>
</gene>
<dbReference type="RefSeq" id="WP_004627285.1">
    <property type="nucleotide sequence ID" value="NZ_AORV01000044.1"/>
</dbReference>
<reference evidence="2 3" key="1">
    <citation type="journal article" date="2013" name="Genome Announc.">
        <title>Draft Genome Sequence of the Cellulolytic, Mesophilic, Anaerobic Bacterium Clostridium termitidis Strain CT1112 (DSM 5398).</title>
        <authorList>
            <person name="Lal S."/>
            <person name="Ramachandran U."/>
            <person name="Zhang X."/>
            <person name="Munir R."/>
            <person name="Sparling R."/>
            <person name="Levin D.B."/>
        </authorList>
    </citation>
    <scope>NUCLEOTIDE SEQUENCE [LARGE SCALE GENOMIC DNA]</scope>
    <source>
        <strain evidence="2 3">CT1112</strain>
    </source>
</reference>
<dbReference type="STRING" id="1195236.CTER_3182"/>
<sequence>MDIFLEKIVRRKKTAVDGVVIASIILSALIIIMFVSSLSFLAAFSPLVIVGIGYLGYVFIRNRNVEYEYIVTNGDLDIDMIIAQRKRKRVFSGNCKDFDVVAKMTSGQFNNNTDSIKKRINAVTAMDSPDVYFLTTVKDGSKVLVFFEPHPKMIESFKKYIPRKVFE</sequence>
<accession>S0FPE3</accession>
<dbReference type="PATRIC" id="fig|1195236.3.peg.3405"/>
<organism evidence="2 3">
    <name type="scientific">Ruminiclostridium cellobioparum subsp. termitidis CT1112</name>
    <dbReference type="NCBI Taxonomy" id="1195236"/>
    <lineage>
        <taxon>Bacteria</taxon>
        <taxon>Bacillati</taxon>
        <taxon>Bacillota</taxon>
        <taxon>Clostridia</taxon>
        <taxon>Eubacteriales</taxon>
        <taxon>Oscillospiraceae</taxon>
        <taxon>Ruminiclostridium</taxon>
    </lineage>
</organism>
<dbReference type="EMBL" id="AORV01000044">
    <property type="protein sequence ID" value="EMS71019.1"/>
    <property type="molecule type" value="Genomic_DNA"/>
</dbReference>
<proteinExistence type="predicted"/>
<evidence type="ECO:0000313" key="2">
    <source>
        <dbReference type="EMBL" id="EMS71019.1"/>
    </source>
</evidence>
<dbReference type="Proteomes" id="UP000014155">
    <property type="component" value="Unassembled WGS sequence"/>
</dbReference>
<comment type="caution">
    <text evidence="2">The sequence shown here is derived from an EMBL/GenBank/DDBJ whole genome shotgun (WGS) entry which is preliminary data.</text>
</comment>
<protein>
    <recommendedName>
        <fullName evidence="4">Bacterial Pleckstrin homology domain-containing protein</fullName>
    </recommendedName>
</protein>
<keyword evidence="1" id="KW-1133">Transmembrane helix</keyword>
<dbReference type="AlphaFoldDB" id="S0FPE3"/>
<dbReference type="Pfam" id="PF19601">
    <property type="entry name" value="DUF6106"/>
    <property type="match status" value="1"/>
</dbReference>
<keyword evidence="3" id="KW-1185">Reference proteome</keyword>
<feature type="transmembrane region" description="Helical" evidence="1">
    <location>
        <begin position="40"/>
        <end position="60"/>
    </location>
</feature>